<reference evidence="3 4" key="1">
    <citation type="submission" date="2016-11" db="EMBL/GenBank/DDBJ databases">
        <authorList>
            <person name="Jaros S."/>
            <person name="Januszkiewicz K."/>
            <person name="Wedrychowicz H."/>
        </authorList>
    </citation>
    <scope>NUCLEOTIDE SEQUENCE [LARGE SCALE GENOMIC DNA]</scope>
    <source>
        <strain evidence="3 4">DSM 24574</strain>
    </source>
</reference>
<proteinExistence type="predicted"/>
<dbReference type="PANTHER" id="PTHR12558:SF13">
    <property type="entry name" value="CELL DIVISION CYCLE PROTEIN 27 HOMOLOG"/>
    <property type="match status" value="1"/>
</dbReference>
<dbReference type="PROSITE" id="PS50005">
    <property type="entry name" value="TPR"/>
    <property type="match status" value="1"/>
</dbReference>
<accession>A0A1M5KVL1</accession>
<dbReference type="AlphaFoldDB" id="A0A1M5KVL1"/>
<evidence type="ECO:0000313" key="3">
    <source>
        <dbReference type="EMBL" id="SHG56193.1"/>
    </source>
</evidence>
<sequence length="594" mass="67904">MAHASLTQRCDMYKDQEITVTIFPFESLTKADGQDIFCKTFYTDLLTELSRFRQFGIVGGESGQAPGDHSDYAIKGSFRFQADTLRINAQLLNNTTGQVVWAERYEGDQDSIVALEEDVLTAIVSTLQMQLNTDVLARIRKKDPLQLSAYEHWLMGMEEIKKGTVEADGYARQHFEHAIAIDPLYSLAYSGMSLTYFNEWSCQLWDRWDMSHKGAYDWAQKAIELDEQNYVAALVLGRVHLYEGEYETAEHYLRRALRLNGNDADTLIQIASCLVFLGHADEAASLFDKVIQRNPLYAELHRHVHAHIALEQGDFQRCIALGSTQKAPWVDFPNMMAAAYYAVGDLEKMHQSWQAFLSEFQKKIVHGAEVDPQQALQWVINVNPYKGRSRMEPFWKFISGSEVSFSSRVFQKVVPTVLKNSFFEEHGLWQITYEGHTIRLAAAKGFQDLATMLKHPGKEFHCTALMGSGFATTPEFVFDEKARRSYQQRIQELQEEISLSENNNDHEQRARLSREYEHLVEHLSASIGIKGRIRKSHDSIEKARSAVTWRIRNAIQKIAGAHPALGKHLSRSIRTGLFCRYTPEKEVPWTFSGK</sequence>
<dbReference type="InterPro" id="IPR019734">
    <property type="entry name" value="TPR_rpt"/>
</dbReference>
<gene>
    <name evidence="3" type="ORF">SAMN04488109_0835</name>
</gene>
<feature type="coiled-coil region" evidence="2">
    <location>
        <begin position="476"/>
        <end position="510"/>
    </location>
</feature>
<dbReference type="PANTHER" id="PTHR12558">
    <property type="entry name" value="CELL DIVISION CYCLE 16,23,27"/>
    <property type="match status" value="1"/>
</dbReference>
<dbReference type="EMBL" id="FQWQ01000001">
    <property type="protein sequence ID" value="SHG56193.1"/>
    <property type="molecule type" value="Genomic_DNA"/>
</dbReference>
<dbReference type="STRING" id="947013.SAMN04488109_0835"/>
<keyword evidence="4" id="KW-1185">Reference proteome</keyword>
<keyword evidence="2" id="KW-0175">Coiled coil</keyword>
<keyword evidence="1" id="KW-0802">TPR repeat</keyword>
<dbReference type="Proteomes" id="UP000184212">
    <property type="component" value="Unassembled WGS sequence"/>
</dbReference>
<dbReference type="Gene3D" id="1.25.40.10">
    <property type="entry name" value="Tetratricopeptide repeat domain"/>
    <property type="match status" value="1"/>
</dbReference>
<feature type="repeat" description="TPR" evidence="1">
    <location>
        <begin position="230"/>
        <end position="263"/>
    </location>
</feature>
<name>A0A1M5KVL1_9BACT</name>
<dbReference type="SUPFAM" id="SSF48452">
    <property type="entry name" value="TPR-like"/>
    <property type="match status" value="1"/>
</dbReference>
<dbReference type="SMART" id="SM00028">
    <property type="entry name" value="TPR"/>
    <property type="match status" value="2"/>
</dbReference>
<organism evidence="3 4">
    <name type="scientific">Chryseolinea serpens</name>
    <dbReference type="NCBI Taxonomy" id="947013"/>
    <lineage>
        <taxon>Bacteria</taxon>
        <taxon>Pseudomonadati</taxon>
        <taxon>Bacteroidota</taxon>
        <taxon>Cytophagia</taxon>
        <taxon>Cytophagales</taxon>
        <taxon>Fulvivirgaceae</taxon>
        <taxon>Chryseolinea</taxon>
    </lineage>
</organism>
<dbReference type="Pfam" id="PF12895">
    <property type="entry name" value="ANAPC3"/>
    <property type="match status" value="1"/>
</dbReference>
<dbReference type="InterPro" id="IPR011990">
    <property type="entry name" value="TPR-like_helical_dom_sf"/>
</dbReference>
<protein>
    <submittedName>
        <fullName evidence="3">TolB amino-terminal domain-containing protein</fullName>
    </submittedName>
</protein>
<evidence type="ECO:0000256" key="1">
    <source>
        <dbReference type="PROSITE-ProRule" id="PRU00339"/>
    </source>
</evidence>
<evidence type="ECO:0000313" key="4">
    <source>
        <dbReference type="Proteomes" id="UP000184212"/>
    </source>
</evidence>
<evidence type="ECO:0000256" key="2">
    <source>
        <dbReference type="SAM" id="Coils"/>
    </source>
</evidence>